<evidence type="ECO:0000256" key="2">
    <source>
        <dbReference type="RuleBase" id="RU004508"/>
    </source>
</evidence>
<dbReference type="CDD" id="cd00616">
    <property type="entry name" value="AHBA_syn"/>
    <property type="match status" value="1"/>
</dbReference>
<dbReference type="PIRSF" id="PIRSF000390">
    <property type="entry name" value="PLP_StrS"/>
    <property type="match status" value="1"/>
</dbReference>
<gene>
    <name evidence="4" type="ORF">GW779_00135</name>
    <name evidence="3" type="ORF">GW910_00205</name>
</gene>
<dbReference type="FunFam" id="3.40.640.10:FF:000089">
    <property type="entry name" value="Aminotransferase, DegT/DnrJ/EryC1/StrS family"/>
    <property type="match status" value="1"/>
</dbReference>
<organism evidence="3 5">
    <name type="scientific">Candidatus Altarchaeum hamiconexum</name>
    <dbReference type="NCBI Taxonomy" id="1803513"/>
    <lineage>
        <taxon>Archaea</taxon>
        <taxon>Candidatus Altarchaeota</taxon>
        <taxon>Candidatus Altiarchaeia</taxon>
        <taxon>Candidatus Altarchaeales</taxon>
        <taxon>Candidatus Altarchaeaceae</taxon>
        <taxon>Candidatus Altarchaeum</taxon>
    </lineage>
</organism>
<dbReference type="Gene3D" id="3.40.640.10">
    <property type="entry name" value="Type I PLP-dependent aspartate aminotransferase-like (Major domain)"/>
    <property type="match status" value="1"/>
</dbReference>
<keyword evidence="1 2" id="KW-0663">Pyridoxal phosphate</keyword>
<dbReference type="Gene3D" id="3.90.1150.10">
    <property type="entry name" value="Aspartate Aminotransferase, domain 1"/>
    <property type="match status" value="1"/>
</dbReference>
<comment type="caution">
    <text evidence="3">The sequence shown here is derived from an EMBL/GenBank/DDBJ whole genome shotgun (WGS) entry which is preliminary data.</text>
</comment>
<proteinExistence type="inferred from homology"/>
<dbReference type="AlphaFoldDB" id="A0A8J7YTT6"/>
<dbReference type="Pfam" id="PF01041">
    <property type="entry name" value="DegT_DnrJ_EryC1"/>
    <property type="match status" value="1"/>
</dbReference>
<protein>
    <submittedName>
        <fullName evidence="3">DegT/DnrJ/EryC1/StrS family aminotransferase</fullName>
    </submittedName>
</protein>
<name>A0A8J7YTT6_9ARCH</name>
<evidence type="ECO:0000313" key="3">
    <source>
        <dbReference type="EMBL" id="NCN64492.1"/>
    </source>
</evidence>
<dbReference type="GO" id="GO:0008483">
    <property type="term" value="F:transaminase activity"/>
    <property type="evidence" value="ECO:0007669"/>
    <property type="project" value="UniProtKB-KW"/>
</dbReference>
<sequence>MIQIAKPLIGKEEEQAVLDVLKSGIIAQGPKVEEFEKNFADYCTVKYAVAVHSGTAALHLALMAMDIKEGDEVITTPFSFIASANCILYVNAKPVFADIDEKTFNISPDSIIEKITDKTKAIIPVHLYGQPCDMKAIMKIAQDYNLKILEDACQAHGAEYENKWVGSFGEAAAFSFYPTKNMTTSEGGMLTTNDKDIAEKAKIFRNHGQIKRYEHEFLGYNLRMTDICAAIGIEQLKKLDKFNEKRIENAQYLSSKLKNIKGIEVPYVADNVKHVFHQYTIKIENGIRDEVNKKLNESGIGTGIHYPIPINGQPFYKKIKCNADETPVAKEMAKKVLSLPIHSSITRENLDYITEKLDEFLK</sequence>
<keyword evidence="3" id="KW-0808">Transferase</keyword>
<dbReference type="InterPro" id="IPR015421">
    <property type="entry name" value="PyrdxlP-dep_Trfase_major"/>
</dbReference>
<dbReference type="InterPro" id="IPR015422">
    <property type="entry name" value="PyrdxlP-dep_Trfase_small"/>
</dbReference>
<dbReference type="PANTHER" id="PTHR30244:SF34">
    <property type="entry name" value="DTDP-4-AMINO-4,6-DIDEOXYGALACTOSE TRANSAMINASE"/>
    <property type="match status" value="1"/>
</dbReference>
<dbReference type="SUPFAM" id="SSF53383">
    <property type="entry name" value="PLP-dependent transferases"/>
    <property type="match status" value="1"/>
</dbReference>
<dbReference type="InterPro" id="IPR015424">
    <property type="entry name" value="PyrdxlP-dep_Trfase"/>
</dbReference>
<dbReference type="Proteomes" id="UP000768163">
    <property type="component" value="Unassembled WGS sequence"/>
</dbReference>
<dbReference type="PANTHER" id="PTHR30244">
    <property type="entry name" value="TRANSAMINASE"/>
    <property type="match status" value="1"/>
</dbReference>
<dbReference type="Proteomes" id="UP000738826">
    <property type="component" value="Unassembled WGS sequence"/>
</dbReference>
<dbReference type="GO" id="GO:0000271">
    <property type="term" value="P:polysaccharide biosynthetic process"/>
    <property type="evidence" value="ECO:0007669"/>
    <property type="project" value="TreeGrafter"/>
</dbReference>
<accession>A0A8J7YTT6</accession>
<comment type="similarity">
    <text evidence="2">Belongs to the DegT/DnrJ/EryC1 family.</text>
</comment>
<reference evidence="3" key="1">
    <citation type="submission" date="2019-11" db="EMBL/GenBank/DDBJ databases">
        <title>Lipid analysis of CO2-rich subsurface aquifers suggests an autotrophy-based deep biosphere with lysolipids enriched in CPR bacteria.</title>
        <authorList>
            <person name="Probst A.J."/>
            <person name="Elling F.J."/>
            <person name="Castelle C.J."/>
            <person name="Zhu Q."/>
            <person name="Elvert M."/>
            <person name="Birarda G."/>
            <person name="Holman H.-Y."/>
            <person name="Lane K.R."/>
            <person name="Ladd B."/>
            <person name="Ryan M.C."/>
            <person name="Woyke T."/>
            <person name="Hinrichs K.-U."/>
            <person name="Banfield J.F."/>
        </authorList>
    </citation>
    <scope>NUCLEOTIDE SEQUENCE</scope>
    <source>
        <strain evidence="3">CG_2015-01_33_1645</strain>
        <strain evidence="4">CG_2015-04_33_537</strain>
    </source>
</reference>
<dbReference type="GO" id="GO:0030170">
    <property type="term" value="F:pyridoxal phosphate binding"/>
    <property type="evidence" value="ECO:0007669"/>
    <property type="project" value="UniProtKB-ARBA"/>
</dbReference>
<evidence type="ECO:0000256" key="1">
    <source>
        <dbReference type="ARBA" id="ARBA00022898"/>
    </source>
</evidence>
<dbReference type="InterPro" id="IPR000653">
    <property type="entry name" value="DegT/StrS_aminotransferase"/>
</dbReference>
<dbReference type="EMBL" id="JAACQH010000002">
    <property type="protein sequence ID" value="NCS90822.1"/>
    <property type="molecule type" value="Genomic_DNA"/>
</dbReference>
<dbReference type="EMBL" id="JAACVF010000005">
    <property type="protein sequence ID" value="NCN64492.1"/>
    <property type="molecule type" value="Genomic_DNA"/>
</dbReference>
<evidence type="ECO:0000313" key="4">
    <source>
        <dbReference type="EMBL" id="NCS90822.1"/>
    </source>
</evidence>
<evidence type="ECO:0000313" key="5">
    <source>
        <dbReference type="Proteomes" id="UP000768163"/>
    </source>
</evidence>
<keyword evidence="3" id="KW-0032">Aminotransferase</keyword>